<dbReference type="EMBL" id="JAWZYT010003439">
    <property type="protein sequence ID" value="KAK4298420.1"/>
    <property type="molecule type" value="Genomic_DNA"/>
</dbReference>
<feature type="region of interest" description="Disordered" evidence="1">
    <location>
        <begin position="106"/>
        <end position="132"/>
    </location>
</feature>
<reference evidence="2" key="1">
    <citation type="submission" date="2023-11" db="EMBL/GenBank/DDBJ databases">
        <title>Genome assemblies of two species of porcelain crab, Petrolisthes cinctipes and Petrolisthes manimaculis (Anomura: Porcellanidae).</title>
        <authorList>
            <person name="Angst P."/>
        </authorList>
    </citation>
    <scope>NUCLEOTIDE SEQUENCE</scope>
    <source>
        <strain evidence="2">PB745_02</strain>
        <tissue evidence="2">Gill</tissue>
    </source>
</reference>
<feature type="region of interest" description="Disordered" evidence="1">
    <location>
        <begin position="28"/>
        <end position="51"/>
    </location>
</feature>
<gene>
    <name evidence="2" type="ORF">Pmani_029232</name>
</gene>
<protein>
    <submittedName>
        <fullName evidence="2">Uncharacterized protein</fullName>
    </submittedName>
</protein>
<keyword evidence="3" id="KW-1185">Reference proteome</keyword>
<dbReference type="AlphaFoldDB" id="A0AAE1P0L8"/>
<dbReference type="Proteomes" id="UP001292094">
    <property type="component" value="Unassembled WGS sequence"/>
</dbReference>
<evidence type="ECO:0000313" key="2">
    <source>
        <dbReference type="EMBL" id="KAK4298420.1"/>
    </source>
</evidence>
<feature type="compositionally biased region" description="Basic and acidic residues" evidence="1">
    <location>
        <begin position="106"/>
        <end position="126"/>
    </location>
</feature>
<organism evidence="2 3">
    <name type="scientific">Petrolisthes manimaculis</name>
    <dbReference type="NCBI Taxonomy" id="1843537"/>
    <lineage>
        <taxon>Eukaryota</taxon>
        <taxon>Metazoa</taxon>
        <taxon>Ecdysozoa</taxon>
        <taxon>Arthropoda</taxon>
        <taxon>Crustacea</taxon>
        <taxon>Multicrustacea</taxon>
        <taxon>Malacostraca</taxon>
        <taxon>Eumalacostraca</taxon>
        <taxon>Eucarida</taxon>
        <taxon>Decapoda</taxon>
        <taxon>Pleocyemata</taxon>
        <taxon>Anomura</taxon>
        <taxon>Galatheoidea</taxon>
        <taxon>Porcellanidae</taxon>
        <taxon>Petrolisthes</taxon>
    </lineage>
</organism>
<name>A0AAE1P0L8_9EUCA</name>
<evidence type="ECO:0000313" key="3">
    <source>
        <dbReference type="Proteomes" id="UP001292094"/>
    </source>
</evidence>
<evidence type="ECO:0000256" key="1">
    <source>
        <dbReference type="SAM" id="MobiDB-lite"/>
    </source>
</evidence>
<comment type="caution">
    <text evidence="2">The sequence shown here is derived from an EMBL/GenBank/DDBJ whole genome shotgun (WGS) entry which is preliminary data.</text>
</comment>
<proteinExistence type="predicted"/>
<accession>A0AAE1P0L8</accession>
<sequence length="132" mass="14071">MKHSIRHLCYETLDYYYVTCVPEVPVGALGVSDTSPGPGKSRGTRQGGGVRGLKGASTLWSGCAGGRSLAGWLAGGRRQTNGDNVAWTEKRTLLRGYAGKLDLSKGVRQDRSVDTSERGGKVEERGNGWSQG</sequence>